<evidence type="ECO:0000313" key="8">
    <source>
        <dbReference type="Proteomes" id="UP000653472"/>
    </source>
</evidence>
<feature type="transmembrane region" description="Helical" evidence="5">
    <location>
        <begin position="141"/>
        <end position="162"/>
    </location>
</feature>
<organism evidence="7 8">
    <name type="scientific">Solimonas marina</name>
    <dbReference type="NCBI Taxonomy" id="2714601"/>
    <lineage>
        <taxon>Bacteria</taxon>
        <taxon>Pseudomonadati</taxon>
        <taxon>Pseudomonadota</taxon>
        <taxon>Gammaproteobacteria</taxon>
        <taxon>Nevskiales</taxon>
        <taxon>Nevskiaceae</taxon>
        <taxon>Solimonas</taxon>
    </lineage>
</organism>
<dbReference type="Pfam" id="PF04932">
    <property type="entry name" value="Wzy_C"/>
    <property type="match status" value="1"/>
</dbReference>
<feature type="transmembrane region" description="Helical" evidence="5">
    <location>
        <begin position="12"/>
        <end position="31"/>
    </location>
</feature>
<dbReference type="EMBL" id="JAAVXB010000002">
    <property type="protein sequence ID" value="NKF21889.1"/>
    <property type="molecule type" value="Genomic_DNA"/>
</dbReference>
<evidence type="ECO:0000256" key="3">
    <source>
        <dbReference type="ARBA" id="ARBA00022989"/>
    </source>
</evidence>
<evidence type="ECO:0000256" key="2">
    <source>
        <dbReference type="ARBA" id="ARBA00022692"/>
    </source>
</evidence>
<gene>
    <name evidence="7" type="ORF">G7Y82_06130</name>
</gene>
<dbReference type="InterPro" id="IPR007016">
    <property type="entry name" value="O-antigen_ligase-rel_domated"/>
</dbReference>
<feature type="transmembrane region" description="Helical" evidence="5">
    <location>
        <begin position="194"/>
        <end position="211"/>
    </location>
</feature>
<proteinExistence type="predicted"/>
<dbReference type="PANTHER" id="PTHR37422">
    <property type="entry name" value="TEICHURONIC ACID BIOSYNTHESIS PROTEIN TUAE"/>
    <property type="match status" value="1"/>
</dbReference>
<feature type="transmembrane region" description="Helical" evidence="5">
    <location>
        <begin position="61"/>
        <end position="81"/>
    </location>
</feature>
<feature type="transmembrane region" description="Helical" evidence="5">
    <location>
        <begin position="412"/>
        <end position="437"/>
    </location>
</feature>
<dbReference type="Proteomes" id="UP000653472">
    <property type="component" value="Unassembled WGS sequence"/>
</dbReference>
<name>A0A969W993_9GAMM</name>
<evidence type="ECO:0000259" key="6">
    <source>
        <dbReference type="Pfam" id="PF04932"/>
    </source>
</evidence>
<keyword evidence="3 5" id="KW-1133">Transmembrane helix</keyword>
<dbReference type="GO" id="GO:0016020">
    <property type="term" value="C:membrane"/>
    <property type="evidence" value="ECO:0007669"/>
    <property type="project" value="UniProtKB-SubCell"/>
</dbReference>
<keyword evidence="7" id="KW-0436">Ligase</keyword>
<reference evidence="7" key="1">
    <citation type="submission" date="2020-03" db="EMBL/GenBank/DDBJ databases">
        <title>Solimonas marina sp. nov., isolated from deep seawater of the Pacific Ocean.</title>
        <authorList>
            <person name="Liu X."/>
            <person name="Lai Q."/>
            <person name="Sun F."/>
            <person name="Gai Y."/>
            <person name="Li G."/>
            <person name="Shao Z."/>
        </authorList>
    </citation>
    <scope>NUCLEOTIDE SEQUENCE</scope>
    <source>
        <strain evidence="7">C16B3</strain>
    </source>
</reference>
<feature type="transmembrane region" description="Helical" evidence="5">
    <location>
        <begin position="260"/>
        <end position="282"/>
    </location>
</feature>
<sequence>MQSARQVGIRTTLILLIVALIGFQQFPVIRIGGSFKVYELLAIALFLLAFYDGSIFRQKELYSLIFFVAAPMISFSFFWIGWRHNIHGYYDIYGNRGDFRYSYEAATAVPLLYFALCWISFTEISKSLWLYENKKRVIKSIVWMGHIVGWYAICASVLNGIFHVPTPVQILPSWLQNVGKMTYGLRASGFSQEPSFYVLYQGWVLLFTYHFRRYFGKALGRYLIAFSTICLLITFSSALVGFFIAALISSQWGKGMISRARSLFVLVLAAAICLMVVIYFGLGDVVQYAFVNKIGNFFAVPDTTLDSGEFRAYTAALGLEIFKDYPISGVGPGASIFFMHAYEYKIPIRVFGETLGPGSFPQNSYVSVMSDLGAVGFISMMLLFLYIFRIILKAKRIDPDISPFFTGTLFTMAALLSVAPAYSMFIWVFPALGVCFARRRIQIERSLQLLRNSK</sequence>
<feature type="transmembrane region" description="Helical" evidence="5">
    <location>
        <begin position="223"/>
        <end position="248"/>
    </location>
</feature>
<dbReference type="RefSeq" id="WP_168147111.1">
    <property type="nucleotide sequence ID" value="NZ_JAAVXB010000002.1"/>
</dbReference>
<dbReference type="GO" id="GO:0016874">
    <property type="term" value="F:ligase activity"/>
    <property type="evidence" value="ECO:0007669"/>
    <property type="project" value="UniProtKB-KW"/>
</dbReference>
<protein>
    <submittedName>
        <fullName evidence="7">O-antigen ligase family protein</fullName>
    </submittedName>
</protein>
<evidence type="ECO:0000313" key="7">
    <source>
        <dbReference type="EMBL" id="NKF21889.1"/>
    </source>
</evidence>
<feature type="transmembrane region" description="Helical" evidence="5">
    <location>
        <begin position="101"/>
        <end position="121"/>
    </location>
</feature>
<keyword evidence="2 5" id="KW-0812">Transmembrane</keyword>
<dbReference type="PANTHER" id="PTHR37422:SF13">
    <property type="entry name" value="LIPOPOLYSACCHARIDE BIOSYNTHESIS PROTEIN PA4999-RELATED"/>
    <property type="match status" value="1"/>
</dbReference>
<comment type="caution">
    <text evidence="7">The sequence shown here is derived from an EMBL/GenBank/DDBJ whole genome shotgun (WGS) entry which is preliminary data.</text>
</comment>
<evidence type="ECO:0000256" key="4">
    <source>
        <dbReference type="ARBA" id="ARBA00023136"/>
    </source>
</evidence>
<evidence type="ECO:0000256" key="5">
    <source>
        <dbReference type="SAM" id="Phobius"/>
    </source>
</evidence>
<keyword evidence="4 5" id="KW-0472">Membrane</keyword>
<accession>A0A969W993</accession>
<feature type="domain" description="O-antigen ligase-related" evidence="6">
    <location>
        <begin position="224"/>
        <end position="379"/>
    </location>
</feature>
<evidence type="ECO:0000256" key="1">
    <source>
        <dbReference type="ARBA" id="ARBA00004141"/>
    </source>
</evidence>
<keyword evidence="8" id="KW-1185">Reference proteome</keyword>
<feature type="transmembrane region" description="Helical" evidence="5">
    <location>
        <begin position="372"/>
        <end position="392"/>
    </location>
</feature>
<dbReference type="InterPro" id="IPR051533">
    <property type="entry name" value="WaaL-like"/>
</dbReference>
<dbReference type="AlphaFoldDB" id="A0A969W993"/>
<comment type="subcellular location">
    <subcellularLocation>
        <location evidence="1">Membrane</location>
        <topology evidence="1">Multi-pass membrane protein</topology>
    </subcellularLocation>
</comment>
<feature type="transmembrane region" description="Helical" evidence="5">
    <location>
        <begin position="37"/>
        <end position="54"/>
    </location>
</feature>